<gene>
    <name evidence="2" type="ORF">CSC78_16420</name>
</gene>
<proteinExistence type="predicted"/>
<reference evidence="2 3" key="1">
    <citation type="submission" date="2017-10" db="EMBL/GenBank/DDBJ databases">
        <title>Whole genome sequencing of members of genus Pseudoxanthomonas.</title>
        <authorList>
            <person name="Kumar S."/>
            <person name="Bansal K."/>
            <person name="Kaur A."/>
            <person name="Patil P."/>
            <person name="Sharma S."/>
            <person name="Patil P.B."/>
        </authorList>
    </citation>
    <scope>NUCLEOTIDE SEQUENCE [LARGE SCALE GENOMIC DNA]</scope>
    <source>
        <strain evidence="2 3">DSM 17109</strain>
    </source>
</reference>
<evidence type="ECO:0008006" key="4">
    <source>
        <dbReference type="Google" id="ProtNLM"/>
    </source>
</evidence>
<comment type="caution">
    <text evidence="2">The sequence shown here is derived from an EMBL/GenBank/DDBJ whole genome shotgun (WGS) entry which is preliminary data.</text>
</comment>
<keyword evidence="3" id="KW-1185">Reference proteome</keyword>
<dbReference type="InterPro" id="IPR011990">
    <property type="entry name" value="TPR-like_helical_dom_sf"/>
</dbReference>
<evidence type="ECO:0000313" key="2">
    <source>
        <dbReference type="EMBL" id="KAF1723375.1"/>
    </source>
</evidence>
<feature type="chain" id="PRO_5045670108" description="Sel1 repeat family protein" evidence="1">
    <location>
        <begin position="24"/>
        <end position="235"/>
    </location>
</feature>
<dbReference type="RefSeq" id="WP_162338946.1">
    <property type="nucleotide sequence ID" value="NZ_JBHSRQ010000030.1"/>
</dbReference>
<organism evidence="2 3">
    <name type="scientific">Pseudoxanthomonas japonensis</name>
    <dbReference type="NCBI Taxonomy" id="69284"/>
    <lineage>
        <taxon>Bacteria</taxon>
        <taxon>Pseudomonadati</taxon>
        <taxon>Pseudomonadota</taxon>
        <taxon>Gammaproteobacteria</taxon>
        <taxon>Lysobacterales</taxon>
        <taxon>Lysobacteraceae</taxon>
        <taxon>Pseudoxanthomonas</taxon>
    </lineage>
</organism>
<protein>
    <recommendedName>
        <fullName evidence="4">Sel1 repeat family protein</fullName>
    </recommendedName>
</protein>
<evidence type="ECO:0000256" key="1">
    <source>
        <dbReference type="SAM" id="SignalP"/>
    </source>
</evidence>
<evidence type="ECO:0000313" key="3">
    <source>
        <dbReference type="Proteomes" id="UP000781710"/>
    </source>
</evidence>
<feature type="signal peptide" evidence="1">
    <location>
        <begin position="1"/>
        <end position="23"/>
    </location>
</feature>
<keyword evidence="1" id="KW-0732">Signal</keyword>
<dbReference type="Gene3D" id="1.25.40.10">
    <property type="entry name" value="Tetratricopeptide repeat domain"/>
    <property type="match status" value="1"/>
</dbReference>
<dbReference type="EMBL" id="PDWW01000029">
    <property type="protein sequence ID" value="KAF1723375.1"/>
    <property type="molecule type" value="Genomic_DNA"/>
</dbReference>
<name>A0ABQ6ZDK7_9GAMM</name>
<accession>A0ABQ6ZDK7</accession>
<sequence length="235" mass="26351">MNVFLRCAAAALGAMLVLGQAFAGDAEIDPAVLTEGFLAAHPDLRWRAEGVRSYDRKEYAVALTEFKRAAHYADKASQAMIAEMYWSGTGVEMDRPLAYAWMDIAAERQYHDFLVRREGMWADLSEEERRDAITRGQAVLADYGDDMAKPRLEKVLRHGQRNVTGSRVGYVGNLTIIPNTGPLAGTGMTLTGEQYYAAKYWQPEQYWRLQDAIWKAPLEGRVRVGEVETVDAPEN</sequence>
<dbReference type="SUPFAM" id="SSF81901">
    <property type="entry name" value="HCP-like"/>
    <property type="match status" value="1"/>
</dbReference>
<dbReference type="Proteomes" id="UP000781710">
    <property type="component" value="Unassembled WGS sequence"/>
</dbReference>